<evidence type="ECO:0008006" key="3">
    <source>
        <dbReference type="Google" id="ProtNLM"/>
    </source>
</evidence>
<gene>
    <name evidence="1" type="ORF">SAMN03080610_00621</name>
</gene>
<dbReference type="EMBL" id="FMVW01000001">
    <property type="protein sequence ID" value="SCZ23891.1"/>
    <property type="molecule type" value="Genomic_DNA"/>
</dbReference>
<accession>A0A1G5MGX0</accession>
<name>A0A1G5MGX0_AFIMA</name>
<organism evidence="1 2">
    <name type="scientific">Afifella marina DSM 2698</name>
    <dbReference type="NCBI Taxonomy" id="1120955"/>
    <lineage>
        <taxon>Bacteria</taxon>
        <taxon>Pseudomonadati</taxon>
        <taxon>Pseudomonadota</taxon>
        <taxon>Alphaproteobacteria</taxon>
        <taxon>Hyphomicrobiales</taxon>
        <taxon>Afifellaceae</taxon>
        <taxon>Afifella</taxon>
    </lineage>
</organism>
<dbReference type="SUPFAM" id="SSF69279">
    <property type="entry name" value="Phage tail proteins"/>
    <property type="match status" value="1"/>
</dbReference>
<sequence>MRRDPHISVTGPDGVNLAERLCDVFVGIRVSDFAGGEVDELHIIFRRQKPYLMPPPPGTVFTARLGWEAERAQMMGEFAYERTLYSGEPESGQEMILVCRAADLTDAWKRVDSEHFDDETGHKTYGDVLRTLASKAGVDVAIDATLDALPLPSGYLLRWKQSAIGLATEIADDLGAIVKLQAGKLTVRRRGSFTSPSGGELPAIAIPFDPNYAFQADIEPRYGFSEVAAGWFDDRAGRAADLVHALSGGFARLALPHLAGSEAFAKASAEAAAQKLEAESATAYFEMAGNAAAVAGAPVKPEGFGPDIDGVNWEAIAVYHDAGPDRGWITTVEAALAW</sequence>
<dbReference type="STRING" id="1120955.SAMN03080610_00621"/>
<evidence type="ECO:0000313" key="2">
    <source>
        <dbReference type="Proteomes" id="UP000199347"/>
    </source>
</evidence>
<reference evidence="1 2" key="1">
    <citation type="submission" date="2016-10" db="EMBL/GenBank/DDBJ databases">
        <authorList>
            <person name="de Groot N.N."/>
        </authorList>
    </citation>
    <scope>NUCLEOTIDE SEQUENCE [LARGE SCALE GENOMIC DNA]</scope>
    <source>
        <strain evidence="1 2">DSM 2698</strain>
    </source>
</reference>
<keyword evidence="2" id="KW-1185">Reference proteome</keyword>
<protein>
    <recommendedName>
        <fullName evidence="3">Phage protein D</fullName>
    </recommendedName>
</protein>
<dbReference type="AlphaFoldDB" id="A0A1G5MGX0"/>
<dbReference type="Proteomes" id="UP000199347">
    <property type="component" value="Unassembled WGS sequence"/>
</dbReference>
<evidence type="ECO:0000313" key="1">
    <source>
        <dbReference type="EMBL" id="SCZ23891.1"/>
    </source>
</evidence>
<dbReference type="RefSeq" id="WP_092809405.1">
    <property type="nucleotide sequence ID" value="NZ_FMVW01000001.1"/>
</dbReference>
<dbReference type="OrthoDB" id="7833734at2"/>
<proteinExistence type="predicted"/>